<dbReference type="AlphaFoldDB" id="A0A9D8KGC4"/>
<evidence type="ECO:0000313" key="3">
    <source>
        <dbReference type="Proteomes" id="UP000809273"/>
    </source>
</evidence>
<accession>A0A9D8KGC4</accession>
<evidence type="ECO:0000313" key="2">
    <source>
        <dbReference type="EMBL" id="MBN1574236.1"/>
    </source>
</evidence>
<keyword evidence="1" id="KW-0812">Transmembrane</keyword>
<feature type="transmembrane region" description="Helical" evidence="1">
    <location>
        <begin position="211"/>
        <end position="234"/>
    </location>
</feature>
<feature type="transmembrane region" description="Helical" evidence="1">
    <location>
        <begin position="65"/>
        <end position="86"/>
    </location>
</feature>
<comment type="caution">
    <text evidence="2">The sequence shown here is derived from an EMBL/GenBank/DDBJ whole genome shotgun (WGS) entry which is preliminary data.</text>
</comment>
<dbReference type="Proteomes" id="UP000809273">
    <property type="component" value="Unassembled WGS sequence"/>
</dbReference>
<feature type="transmembrane region" description="Helical" evidence="1">
    <location>
        <begin position="148"/>
        <end position="168"/>
    </location>
</feature>
<feature type="transmembrane region" description="Helical" evidence="1">
    <location>
        <begin position="180"/>
        <end position="199"/>
    </location>
</feature>
<feature type="transmembrane region" description="Helical" evidence="1">
    <location>
        <begin position="106"/>
        <end position="128"/>
    </location>
</feature>
<sequence length="235" mass="27167">MNPFDLSIFVGRLAQDPSYTEATNQAIALLRDPNHFQWYLIPIFVSIFIFYFSEVERKNWNVVMAGLFFYGLEWFFEILNSLFLYVHGTSALWTTPGVNSAGVVNSAYILLVGLNIEISLMFLFLGIVCAKLLPVDKKKKLFGINNRIFYAVFFAILCVIVEIILNFWDALIWEYGWWNRYNPILIILLAYSPLIFFSYKVYDMRTLKKKAIATGAMYAVDIVLLVVFIGILGWI</sequence>
<reference evidence="2" key="1">
    <citation type="journal article" date="2021" name="Environ. Microbiol.">
        <title>Genomic characterization of three novel Desulfobacterota classes expand the metabolic and phylogenetic diversity of the phylum.</title>
        <authorList>
            <person name="Murphy C.L."/>
            <person name="Biggerstaff J."/>
            <person name="Eichhorn A."/>
            <person name="Ewing E."/>
            <person name="Shahan R."/>
            <person name="Soriano D."/>
            <person name="Stewart S."/>
            <person name="VanMol K."/>
            <person name="Walker R."/>
            <person name="Walters P."/>
            <person name="Elshahed M.S."/>
            <person name="Youssef N.H."/>
        </authorList>
    </citation>
    <scope>NUCLEOTIDE SEQUENCE</scope>
    <source>
        <strain evidence="2">Zod_Metabat.24</strain>
    </source>
</reference>
<feature type="transmembrane region" description="Helical" evidence="1">
    <location>
        <begin position="36"/>
        <end position="53"/>
    </location>
</feature>
<proteinExistence type="predicted"/>
<gene>
    <name evidence="2" type="ORF">JW984_13645</name>
</gene>
<organism evidence="2 3">
    <name type="scientific">Candidatus Zymogenus saltonus</name>
    <dbReference type="NCBI Taxonomy" id="2844893"/>
    <lineage>
        <taxon>Bacteria</taxon>
        <taxon>Deltaproteobacteria</taxon>
        <taxon>Candidatus Zymogenia</taxon>
        <taxon>Candidatus Zymogeniales</taxon>
        <taxon>Candidatus Zymogenaceae</taxon>
        <taxon>Candidatus Zymogenus</taxon>
    </lineage>
</organism>
<name>A0A9D8KGC4_9DELT</name>
<evidence type="ECO:0000256" key="1">
    <source>
        <dbReference type="SAM" id="Phobius"/>
    </source>
</evidence>
<keyword evidence="1" id="KW-0472">Membrane</keyword>
<reference evidence="2" key="2">
    <citation type="submission" date="2021-01" db="EMBL/GenBank/DDBJ databases">
        <authorList>
            <person name="Hahn C.R."/>
            <person name="Youssef N.H."/>
            <person name="Elshahed M."/>
        </authorList>
    </citation>
    <scope>NUCLEOTIDE SEQUENCE</scope>
    <source>
        <strain evidence="2">Zod_Metabat.24</strain>
    </source>
</reference>
<dbReference type="EMBL" id="JAFGIX010000070">
    <property type="protein sequence ID" value="MBN1574236.1"/>
    <property type="molecule type" value="Genomic_DNA"/>
</dbReference>
<keyword evidence="1" id="KW-1133">Transmembrane helix</keyword>
<protein>
    <submittedName>
        <fullName evidence="2">Uncharacterized protein</fullName>
    </submittedName>
</protein>